<comment type="subcellular location">
    <subcellularLocation>
        <location evidence="1">Membrane</location>
    </subcellularLocation>
</comment>
<keyword evidence="2 3" id="KW-0472">Membrane</keyword>
<accession>A0A1T2KVX2</accession>
<dbReference type="SUPFAM" id="SSF103088">
    <property type="entry name" value="OmpA-like"/>
    <property type="match status" value="1"/>
</dbReference>
<protein>
    <recommendedName>
        <fullName evidence="4">OmpA-like domain-containing protein</fullName>
    </recommendedName>
</protein>
<dbReference type="PRINTS" id="PR01021">
    <property type="entry name" value="OMPADOMAIN"/>
</dbReference>
<dbReference type="PROSITE" id="PS51123">
    <property type="entry name" value="OMPA_2"/>
    <property type="match status" value="1"/>
</dbReference>
<feature type="domain" description="OmpA-like" evidence="4">
    <location>
        <begin position="1"/>
        <end position="83"/>
    </location>
</feature>
<dbReference type="Proteomes" id="UP000190896">
    <property type="component" value="Unassembled WGS sequence"/>
</dbReference>
<evidence type="ECO:0000256" key="1">
    <source>
        <dbReference type="ARBA" id="ARBA00004370"/>
    </source>
</evidence>
<dbReference type="InterPro" id="IPR006665">
    <property type="entry name" value="OmpA-like"/>
</dbReference>
<dbReference type="InterPro" id="IPR036737">
    <property type="entry name" value="OmpA-like_sf"/>
</dbReference>
<dbReference type="GO" id="GO:0016020">
    <property type="term" value="C:membrane"/>
    <property type="evidence" value="ECO:0007669"/>
    <property type="project" value="UniProtKB-SubCell"/>
</dbReference>
<reference evidence="5 6" key="1">
    <citation type="submission" date="2016-11" db="EMBL/GenBank/DDBJ databases">
        <title>Mixed transmission modes and dynamic genome evolution in an obligate animal-bacterial symbiosis.</title>
        <authorList>
            <person name="Russell S.L."/>
            <person name="Corbett-Detig R.B."/>
            <person name="Cavanaugh C.M."/>
        </authorList>
    </citation>
    <scope>NUCLEOTIDE SEQUENCE [LARGE SCALE GENOMIC DNA]</scope>
    <source>
        <strain evidence="5">Se-Cadez</strain>
    </source>
</reference>
<dbReference type="EMBL" id="MPRJ01000023">
    <property type="protein sequence ID" value="OOZ36890.1"/>
    <property type="molecule type" value="Genomic_DNA"/>
</dbReference>
<dbReference type="AlphaFoldDB" id="A0A1T2KVX2"/>
<evidence type="ECO:0000313" key="6">
    <source>
        <dbReference type="Proteomes" id="UP000190896"/>
    </source>
</evidence>
<organism evidence="5 6">
    <name type="scientific">Solemya velesiana gill symbiont</name>
    <dbReference type="NCBI Taxonomy" id="1918948"/>
    <lineage>
        <taxon>Bacteria</taxon>
        <taxon>Pseudomonadati</taxon>
        <taxon>Pseudomonadota</taxon>
        <taxon>Gammaproteobacteria</taxon>
        <taxon>sulfur-oxidizing symbionts</taxon>
    </lineage>
</organism>
<dbReference type="Pfam" id="PF00691">
    <property type="entry name" value="OmpA"/>
    <property type="match status" value="1"/>
</dbReference>
<comment type="caution">
    <text evidence="5">The sequence shown here is derived from an EMBL/GenBank/DDBJ whole genome shotgun (WGS) entry which is preliminary data.</text>
</comment>
<keyword evidence="6" id="KW-1185">Reference proteome</keyword>
<name>A0A1T2KVX2_9GAMM</name>
<dbReference type="Gene3D" id="3.30.1330.60">
    <property type="entry name" value="OmpA-like domain"/>
    <property type="match status" value="1"/>
</dbReference>
<gene>
    <name evidence="5" type="ORF">BOW51_04980</name>
</gene>
<evidence type="ECO:0000256" key="3">
    <source>
        <dbReference type="PROSITE-ProRule" id="PRU00473"/>
    </source>
</evidence>
<evidence type="ECO:0000256" key="2">
    <source>
        <dbReference type="ARBA" id="ARBA00023136"/>
    </source>
</evidence>
<evidence type="ECO:0000313" key="5">
    <source>
        <dbReference type="EMBL" id="OOZ36890.1"/>
    </source>
</evidence>
<proteinExistence type="predicted"/>
<evidence type="ECO:0000259" key="4">
    <source>
        <dbReference type="PROSITE" id="PS51123"/>
    </source>
</evidence>
<sequence>MSEFPEFTIHIDAFADQRGGDDFNLSLSSRRAETVARHLQALGVDGARIRKTSHGERAVEYALNDREGLGFERRVLIYFCLEKA</sequence>
<dbReference type="InterPro" id="IPR006664">
    <property type="entry name" value="OMP_bac"/>
</dbReference>